<reference evidence="1" key="1">
    <citation type="journal article" date="2020" name="Nature">
        <title>Giant virus diversity and host interactions through global metagenomics.</title>
        <authorList>
            <person name="Schulz F."/>
            <person name="Roux S."/>
            <person name="Paez-Espino D."/>
            <person name="Jungbluth S."/>
            <person name="Walsh D.A."/>
            <person name="Denef V.J."/>
            <person name="McMahon K.D."/>
            <person name="Konstantinidis K.T."/>
            <person name="Eloe-Fadrosh E.A."/>
            <person name="Kyrpides N.C."/>
            <person name="Woyke T."/>
        </authorList>
    </citation>
    <scope>NUCLEOTIDE SEQUENCE</scope>
    <source>
        <strain evidence="1">GVMAG-M-3300013285-6</strain>
    </source>
</reference>
<name>A0A6C0BI37_9ZZZZ</name>
<sequence>MKKVVICTKPDYKYLEEYIKNTLPEYTLFLYDENTIFLEENIYYLSIRLIPFTLKSPEPTDFPQIGLMVDYKCPLLPVNSKIGFLNTEHCTDTRTLQYVKTYLLPNMDIFDYSEDNCKIMRKGTHLPYKERAEETRKLQEFMKLPKRYHVCIVGNTSGRRQTIVDILRKKRLKLKYITNSFGDKRDRQIGMSHLLLNIHLHEEWKIYESIRCERWRFAGMKIVSETSFSPHPEGIITSKYEDLVDTVCTELSGCKIDEMYTTTAAEDATSEI</sequence>
<dbReference type="EMBL" id="MN739167">
    <property type="protein sequence ID" value="QHS92017.1"/>
    <property type="molecule type" value="Genomic_DNA"/>
</dbReference>
<evidence type="ECO:0000313" key="1">
    <source>
        <dbReference type="EMBL" id="QHS92017.1"/>
    </source>
</evidence>
<proteinExistence type="predicted"/>
<organism evidence="1">
    <name type="scientific">viral metagenome</name>
    <dbReference type="NCBI Taxonomy" id="1070528"/>
    <lineage>
        <taxon>unclassified sequences</taxon>
        <taxon>metagenomes</taxon>
        <taxon>organismal metagenomes</taxon>
    </lineage>
</organism>
<dbReference type="AlphaFoldDB" id="A0A6C0BI37"/>
<protein>
    <submittedName>
        <fullName evidence="1">Uncharacterized protein</fullName>
    </submittedName>
</protein>
<accession>A0A6C0BI37</accession>